<accession>A0ABW3WRY9</accession>
<dbReference type="Pfam" id="PF01923">
    <property type="entry name" value="Cob_adeno_trans"/>
    <property type="match status" value="1"/>
</dbReference>
<evidence type="ECO:0000313" key="5">
    <source>
        <dbReference type="EMBL" id="MFD1294051.1"/>
    </source>
</evidence>
<evidence type="ECO:0000256" key="2">
    <source>
        <dbReference type="ARBA" id="ARBA00022741"/>
    </source>
</evidence>
<evidence type="ECO:0000256" key="3">
    <source>
        <dbReference type="ARBA" id="ARBA00022840"/>
    </source>
</evidence>
<evidence type="ECO:0000313" key="6">
    <source>
        <dbReference type="Proteomes" id="UP001597241"/>
    </source>
</evidence>
<keyword evidence="2" id="KW-0547">Nucleotide-binding</keyword>
<dbReference type="Gene3D" id="1.20.1200.10">
    <property type="entry name" value="Cobalamin adenosyltransferase-like"/>
    <property type="match status" value="1"/>
</dbReference>
<gene>
    <name evidence="5" type="ORF">ACFQ5N_09415</name>
</gene>
<dbReference type="EMBL" id="JBHTMV010000004">
    <property type="protein sequence ID" value="MFD1294051.1"/>
    <property type="molecule type" value="Genomic_DNA"/>
</dbReference>
<keyword evidence="6" id="KW-1185">Reference proteome</keyword>
<protein>
    <recommendedName>
        <fullName evidence="4">Cobalamin adenosyltransferase-like domain-containing protein</fullName>
    </recommendedName>
</protein>
<dbReference type="InterPro" id="IPR016030">
    <property type="entry name" value="CblAdoTrfase-like"/>
</dbReference>
<feature type="domain" description="Cobalamin adenosyltransferase-like" evidence="4">
    <location>
        <begin position="45"/>
        <end position="167"/>
    </location>
</feature>
<sequence length="187" mass="21457">MKKLRPKSNLDELCYPYIYEDSLLCDYEILTDDLTRMVGWAINDLGVLRQQYPKSIELQTLENELNWILPLCYHLNGSIRGELAITEQDHQQLLKNYRAIKTITENAISGFVLPGGVSPVGVLNKCSSMCKQAIRLMVKIHNYEQKEVAEILPKFANLLCNYFFTATVLINKVTGFKETPFISKSYK</sequence>
<dbReference type="Proteomes" id="UP001597241">
    <property type="component" value="Unassembled WGS sequence"/>
</dbReference>
<reference evidence="6" key="1">
    <citation type="journal article" date="2019" name="Int. J. Syst. Evol. Microbiol.">
        <title>The Global Catalogue of Microorganisms (GCM) 10K type strain sequencing project: providing services to taxonomists for standard genome sequencing and annotation.</title>
        <authorList>
            <consortium name="The Broad Institute Genomics Platform"/>
            <consortium name="The Broad Institute Genome Sequencing Center for Infectious Disease"/>
            <person name="Wu L."/>
            <person name="Ma J."/>
        </authorList>
    </citation>
    <scope>NUCLEOTIDE SEQUENCE [LARGE SCALE GENOMIC DNA]</scope>
    <source>
        <strain evidence="6">CCUG 62221</strain>
    </source>
</reference>
<dbReference type="SUPFAM" id="SSF89028">
    <property type="entry name" value="Cobalamin adenosyltransferase-like"/>
    <property type="match status" value="1"/>
</dbReference>
<organism evidence="5 6">
    <name type="scientific">Lutibacter holmesii</name>
    <dbReference type="NCBI Taxonomy" id="1137985"/>
    <lineage>
        <taxon>Bacteria</taxon>
        <taxon>Pseudomonadati</taxon>
        <taxon>Bacteroidota</taxon>
        <taxon>Flavobacteriia</taxon>
        <taxon>Flavobacteriales</taxon>
        <taxon>Flavobacteriaceae</taxon>
        <taxon>Lutibacter</taxon>
    </lineage>
</organism>
<evidence type="ECO:0000259" key="4">
    <source>
        <dbReference type="Pfam" id="PF01923"/>
    </source>
</evidence>
<evidence type="ECO:0000256" key="1">
    <source>
        <dbReference type="ARBA" id="ARBA00022679"/>
    </source>
</evidence>
<keyword evidence="3" id="KW-0067">ATP-binding</keyword>
<dbReference type="RefSeq" id="WP_386809244.1">
    <property type="nucleotide sequence ID" value="NZ_JBHTMV010000004.1"/>
</dbReference>
<name>A0ABW3WRY9_9FLAO</name>
<keyword evidence="1" id="KW-0808">Transferase</keyword>
<comment type="caution">
    <text evidence="5">The sequence shown here is derived from an EMBL/GenBank/DDBJ whole genome shotgun (WGS) entry which is preliminary data.</text>
</comment>
<proteinExistence type="predicted"/>
<dbReference type="InterPro" id="IPR036451">
    <property type="entry name" value="CblAdoTrfase-like_sf"/>
</dbReference>